<dbReference type="Proteomes" id="UP000001075">
    <property type="component" value="Unassembled WGS sequence"/>
</dbReference>
<dbReference type="InterPro" id="IPR044156">
    <property type="entry name" value="Galectin-like"/>
</dbReference>
<keyword evidence="1 2" id="KW-0430">Lectin</keyword>
<proteinExistence type="predicted"/>
<dbReference type="SMART" id="SM00276">
    <property type="entry name" value="GLECT"/>
    <property type="match status" value="1"/>
</dbReference>
<dbReference type="AlphaFoldDB" id="G3IK62"/>
<dbReference type="InParanoid" id="G3IK62"/>
<accession>G3IK62</accession>
<evidence type="ECO:0000259" key="3">
    <source>
        <dbReference type="PROSITE" id="PS51304"/>
    </source>
</evidence>
<dbReference type="InterPro" id="IPR001079">
    <property type="entry name" value="Galectin_CRD"/>
</dbReference>
<dbReference type="GO" id="GO:0030395">
    <property type="term" value="F:lactose binding"/>
    <property type="evidence" value="ECO:0007669"/>
    <property type="project" value="TreeGrafter"/>
</dbReference>
<dbReference type="STRING" id="10029.G3IK62"/>
<evidence type="ECO:0000256" key="1">
    <source>
        <dbReference type="ARBA" id="ARBA00022734"/>
    </source>
</evidence>
<gene>
    <name evidence="4" type="ORF">I79_024255</name>
</gene>
<dbReference type="Pfam" id="PF00337">
    <property type="entry name" value="Gal-bind_lectin"/>
    <property type="match status" value="1"/>
</dbReference>
<reference evidence="5" key="1">
    <citation type="journal article" date="2011" name="Nat. Biotechnol.">
        <title>The genomic sequence of the Chinese hamster ovary (CHO)-K1 cell line.</title>
        <authorList>
            <person name="Xu X."/>
            <person name="Nagarajan H."/>
            <person name="Lewis N.E."/>
            <person name="Pan S."/>
            <person name="Cai Z."/>
            <person name="Liu X."/>
            <person name="Chen W."/>
            <person name="Xie M."/>
            <person name="Wang W."/>
            <person name="Hammond S."/>
            <person name="Andersen M.R."/>
            <person name="Neff N."/>
            <person name="Passarelli B."/>
            <person name="Koh W."/>
            <person name="Fan H.C."/>
            <person name="Wang J."/>
            <person name="Gui Y."/>
            <person name="Lee K.H."/>
            <person name="Betenbaugh M.J."/>
            <person name="Quake S.R."/>
            <person name="Famili I."/>
            <person name="Palsson B.O."/>
            <person name="Wang J."/>
        </authorList>
    </citation>
    <scope>NUCLEOTIDE SEQUENCE [LARGE SCALE GENOMIC DNA]</scope>
    <source>
        <strain evidence="5">CHO K1 cell line</strain>
    </source>
</reference>
<organism evidence="4 5">
    <name type="scientific">Cricetulus griseus</name>
    <name type="common">Chinese hamster</name>
    <name type="synonym">Cricetulus barabensis griseus</name>
    <dbReference type="NCBI Taxonomy" id="10029"/>
    <lineage>
        <taxon>Eukaryota</taxon>
        <taxon>Metazoa</taxon>
        <taxon>Chordata</taxon>
        <taxon>Craniata</taxon>
        <taxon>Vertebrata</taxon>
        <taxon>Euteleostomi</taxon>
        <taxon>Mammalia</taxon>
        <taxon>Eutheria</taxon>
        <taxon>Euarchontoglires</taxon>
        <taxon>Glires</taxon>
        <taxon>Rodentia</taxon>
        <taxon>Myomorpha</taxon>
        <taxon>Muroidea</taxon>
        <taxon>Cricetidae</taxon>
        <taxon>Cricetinae</taxon>
        <taxon>Cricetulus</taxon>
    </lineage>
</organism>
<name>G3IK62_CRIGR</name>
<dbReference type="EMBL" id="JH003497">
    <property type="protein sequence ID" value="EGW14774.1"/>
    <property type="molecule type" value="Genomic_DNA"/>
</dbReference>
<dbReference type="SUPFAM" id="SSF49899">
    <property type="entry name" value="Concanavalin A-like lectins/glucanases"/>
    <property type="match status" value="1"/>
</dbReference>
<dbReference type="SMART" id="SM00908">
    <property type="entry name" value="Gal-bind_lectin"/>
    <property type="match status" value="1"/>
</dbReference>
<dbReference type="Gene3D" id="2.60.120.200">
    <property type="match status" value="1"/>
</dbReference>
<dbReference type="GO" id="GO:0097193">
    <property type="term" value="P:intrinsic apoptotic signaling pathway"/>
    <property type="evidence" value="ECO:0007669"/>
    <property type="project" value="TreeGrafter"/>
</dbReference>
<feature type="domain" description="Galectin" evidence="3">
    <location>
        <begin position="1"/>
        <end position="122"/>
    </location>
</feature>
<dbReference type="CDD" id="cd00070">
    <property type="entry name" value="GLECT"/>
    <property type="match status" value="1"/>
</dbReference>
<dbReference type="InterPro" id="IPR013320">
    <property type="entry name" value="ConA-like_dom_sf"/>
</dbReference>
<dbReference type="PANTHER" id="PTHR11346:SF111">
    <property type="entry name" value="GALECTIN-12"/>
    <property type="match status" value="1"/>
</dbReference>
<evidence type="ECO:0000313" key="4">
    <source>
        <dbReference type="EMBL" id="EGW14774.1"/>
    </source>
</evidence>
<evidence type="ECO:0000313" key="5">
    <source>
        <dbReference type="Proteomes" id="UP000001075"/>
    </source>
</evidence>
<protein>
    <recommendedName>
        <fullName evidence="2">Galectin</fullName>
    </recommendedName>
</protein>
<dbReference type="GO" id="GO:0005737">
    <property type="term" value="C:cytoplasm"/>
    <property type="evidence" value="ECO:0007669"/>
    <property type="project" value="TreeGrafter"/>
</dbReference>
<evidence type="ECO:0000256" key="2">
    <source>
        <dbReference type="RuleBase" id="RU102079"/>
    </source>
</evidence>
<dbReference type="FunCoup" id="G3IK62">
    <property type="interactions" value="518"/>
</dbReference>
<sequence length="284" mass="32218">MVMLQGVVPLHARRFQVDFQCGCCLHPRPDIAFHFNPRFYTVKPHVICNTLQGGLWQKEVRWPGVTLQRGASFLILFLFENEEVKVSVNGRHFLHYRYQLPLSRVDTLGIYGDVLVKAVGFLNINVTDTQYMGSTESPSHKPLEKLTYPGVPGSLKGACCFTLSLRDRTTHAPVTIRASFTDRTLAWVSSWGRKKLIAAPFLFYPQRFFEWRKIPMAVHQGGSFWKPATKSSYSYQVLLLCQEGGLKLALNGQGLGATSLNQKALEQLRELRITGSVHLYCVHY</sequence>
<dbReference type="PANTHER" id="PTHR11346">
    <property type="entry name" value="GALECTIN"/>
    <property type="match status" value="1"/>
</dbReference>
<dbReference type="PROSITE" id="PS51304">
    <property type="entry name" value="GALECTIN"/>
    <property type="match status" value="1"/>
</dbReference>